<organism evidence="5 6">
    <name type="scientific">Candidatus Promineifilum breve</name>
    <dbReference type="NCBI Taxonomy" id="1806508"/>
    <lineage>
        <taxon>Bacteria</taxon>
        <taxon>Bacillati</taxon>
        <taxon>Chloroflexota</taxon>
        <taxon>Ardenticatenia</taxon>
        <taxon>Candidatus Promineifilales</taxon>
        <taxon>Candidatus Promineifilaceae</taxon>
        <taxon>Candidatus Promineifilum</taxon>
    </lineage>
</organism>
<evidence type="ECO:0000259" key="4">
    <source>
        <dbReference type="PROSITE" id="PS50991"/>
    </source>
</evidence>
<keyword evidence="6" id="KW-1185">Reference proteome</keyword>
<dbReference type="RefSeq" id="WP_095041919.1">
    <property type="nucleotide sequence ID" value="NZ_LN890655.1"/>
</dbReference>
<dbReference type="InterPro" id="IPR043594">
    <property type="entry name" value="HMGL"/>
</dbReference>
<dbReference type="EMBL" id="LN890655">
    <property type="protein sequence ID" value="CUS02286.2"/>
    <property type="molecule type" value="Genomic_DNA"/>
</dbReference>
<accession>A0A160SYD5</accession>
<gene>
    <name evidence="5" type="primary">mvaB</name>
    <name evidence="5" type="ORF">CFX0092_A0405</name>
</gene>
<dbReference type="GO" id="GO:0004419">
    <property type="term" value="F:hydroxymethylglutaryl-CoA lyase activity"/>
    <property type="evidence" value="ECO:0007669"/>
    <property type="project" value="UniProtKB-EC"/>
</dbReference>
<dbReference type="GO" id="GO:0046872">
    <property type="term" value="F:metal ion binding"/>
    <property type="evidence" value="ECO:0007669"/>
    <property type="project" value="UniProtKB-KW"/>
</dbReference>
<evidence type="ECO:0000256" key="1">
    <source>
        <dbReference type="ARBA" id="ARBA00009405"/>
    </source>
</evidence>
<dbReference type="CDD" id="cd07938">
    <property type="entry name" value="DRE_TIM_HMGL"/>
    <property type="match status" value="1"/>
</dbReference>
<dbReference type="AlphaFoldDB" id="A0A160SYD5"/>
<dbReference type="InterPro" id="IPR000891">
    <property type="entry name" value="PYR_CT"/>
</dbReference>
<keyword evidence="2" id="KW-0479">Metal-binding</keyword>
<sequence length="310" mass="33698">MNDLLKIYEVGPRDGLQNEAARLSAEQKLRLIDGLVAAGLRHIEVTSFVHPQAIPQLADADEVMAVTETRHAADGVELIGLVFNERGYDRAWAGGCRSLAFGAAVSETFSRRNTRNTPREALDTARALVERARQDGARTRFYVMTAWICPFEGVIPPQKTLAVVQEIADWGVDEIAIADTVGYADPLSVGRLIDSIARRIDIERLAVHLHDTQALGLANATAAMQAGIRTFDSSVGGLGGCPFAPGAAGNLATEDLAFLAHKVGLGTGVDFARLMEVVFELERAIGRPIGGRIRQWWESNQDQEPRVEFN</sequence>
<proteinExistence type="inferred from homology"/>
<feature type="domain" description="Pyruvate carboxyltransferase" evidence="4">
    <location>
        <begin position="5"/>
        <end position="275"/>
    </location>
</feature>
<dbReference type="InterPro" id="IPR013785">
    <property type="entry name" value="Aldolase_TIM"/>
</dbReference>
<evidence type="ECO:0000256" key="2">
    <source>
        <dbReference type="ARBA" id="ARBA00022723"/>
    </source>
</evidence>
<dbReference type="Proteomes" id="UP000215027">
    <property type="component" value="Chromosome I"/>
</dbReference>
<dbReference type="OrthoDB" id="9784013at2"/>
<evidence type="ECO:0000256" key="3">
    <source>
        <dbReference type="ARBA" id="ARBA00023239"/>
    </source>
</evidence>
<dbReference type="Pfam" id="PF00682">
    <property type="entry name" value="HMGL-like"/>
    <property type="match status" value="1"/>
</dbReference>
<dbReference type="NCBIfam" id="NF004283">
    <property type="entry name" value="PRK05692.1"/>
    <property type="match status" value="1"/>
</dbReference>
<dbReference type="PROSITE" id="PS50991">
    <property type="entry name" value="PYR_CT"/>
    <property type="match status" value="1"/>
</dbReference>
<dbReference type="GO" id="GO:0006552">
    <property type="term" value="P:L-leucine catabolic process"/>
    <property type="evidence" value="ECO:0007669"/>
    <property type="project" value="TreeGrafter"/>
</dbReference>
<keyword evidence="3 5" id="KW-0456">Lyase</keyword>
<dbReference type="SUPFAM" id="SSF51569">
    <property type="entry name" value="Aldolase"/>
    <property type="match status" value="1"/>
</dbReference>
<dbReference type="Gene3D" id="3.20.20.70">
    <property type="entry name" value="Aldolase class I"/>
    <property type="match status" value="1"/>
</dbReference>
<dbReference type="PANTHER" id="PTHR42738:SF7">
    <property type="entry name" value="HYDROXYMETHYLGLUTARYL-COA LYASE"/>
    <property type="match status" value="1"/>
</dbReference>
<protein>
    <submittedName>
        <fullName evidence="5">Hydroxymethylglutaryl-CoA lyase</fullName>
        <ecNumber evidence="5">4.1.3.4</ecNumber>
    </submittedName>
</protein>
<evidence type="ECO:0000313" key="6">
    <source>
        <dbReference type="Proteomes" id="UP000215027"/>
    </source>
</evidence>
<comment type="similarity">
    <text evidence="1">Belongs to the HMG-CoA lyase family.</text>
</comment>
<evidence type="ECO:0000313" key="5">
    <source>
        <dbReference type="EMBL" id="CUS02286.2"/>
    </source>
</evidence>
<name>A0A160SYD5_9CHLR</name>
<dbReference type="PANTHER" id="PTHR42738">
    <property type="entry name" value="HYDROXYMETHYLGLUTARYL-COA LYASE"/>
    <property type="match status" value="1"/>
</dbReference>
<dbReference type="KEGG" id="pbf:CFX0092_A0405"/>
<dbReference type="EC" id="4.1.3.4" evidence="5"/>
<reference evidence="5" key="1">
    <citation type="submission" date="2016-01" db="EMBL/GenBank/DDBJ databases">
        <authorList>
            <person name="Mcilroy J.S."/>
            <person name="Karst M S."/>
            <person name="Albertsen M."/>
        </authorList>
    </citation>
    <scope>NUCLEOTIDE SEQUENCE</scope>
    <source>
        <strain evidence="5">Cfx-K</strain>
    </source>
</reference>
<dbReference type="GO" id="GO:0046951">
    <property type="term" value="P:ketone body biosynthetic process"/>
    <property type="evidence" value="ECO:0007669"/>
    <property type="project" value="TreeGrafter"/>
</dbReference>